<dbReference type="RefSeq" id="XP_026133471.1">
    <property type="nucleotide sequence ID" value="XM_026277686.1"/>
</dbReference>
<keyword evidence="1" id="KW-0472">Membrane</keyword>
<feature type="transmembrane region" description="Helical" evidence="1">
    <location>
        <begin position="149"/>
        <end position="170"/>
    </location>
</feature>
<dbReference type="PANTHER" id="PTHR19346:SF3">
    <property type="entry name" value="SOLUTE CARRIER FAMILY 35 MEMBER F3"/>
    <property type="match status" value="1"/>
</dbReference>
<dbReference type="AlphaFoldDB" id="A0A6P6QJV9"/>
<evidence type="ECO:0000313" key="3">
    <source>
        <dbReference type="Proteomes" id="UP000515129"/>
    </source>
</evidence>
<proteinExistence type="predicted"/>
<feature type="transmembrane region" description="Helical" evidence="1">
    <location>
        <begin position="292"/>
        <end position="313"/>
    </location>
</feature>
<reference evidence="4" key="1">
    <citation type="submission" date="2025-08" db="UniProtKB">
        <authorList>
            <consortium name="RefSeq"/>
        </authorList>
    </citation>
    <scope>IDENTIFICATION</scope>
    <source>
        <strain evidence="4">Wakin</strain>
        <tissue evidence="4">Muscle</tissue>
    </source>
</reference>
<dbReference type="GeneID" id="113112276"/>
<dbReference type="PANTHER" id="PTHR19346">
    <property type="entry name" value="SUGAR PHOSPHATE TRANSPORTER DOMAIN-CONTAINING PROTEIN"/>
    <property type="match status" value="1"/>
</dbReference>
<feature type="transmembrane region" description="Helical" evidence="1">
    <location>
        <begin position="361"/>
        <end position="380"/>
    </location>
</feature>
<organism evidence="3 4">
    <name type="scientific">Carassius auratus</name>
    <name type="common">Goldfish</name>
    <dbReference type="NCBI Taxonomy" id="7957"/>
    <lineage>
        <taxon>Eukaryota</taxon>
        <taxon>Metazoa</taxon>
        <taxon>Chordata</taxon>
        <taxon>Craniata</taxon>
        <taxon>Vertebrata</taxon>
        <taxon>Euteleostomi</taxon>
        <taxon>Actinopterygii</taxon>
        <taxon>Neopterygii</taxon>
        <taxon>Teleostei</taxon>
        <taxon>Ostariophysi</taxon>
        <taxon>Cypriniformes</taxon>
        <taxon>Cyprinidae</taxon>
        <taxon>Cyprininae</taxon>
        <taxon>Carassius</taxon>
    </lineage>
</organism>
<protein>
    <submittedName>
        <fullName evidence="4">Thiamine transporter SLC35F3 isoform X2</fullName>
    </submittedName>
</protein>
<keyword evidence="1" id="KW-1133">Transmembrane helix</keyword>
<dbReference type="InterPro" id="IPR000620">
    <property type="entry name" value="EamA_dom"/>
</dbReference>
<feature type="transmembrane region" description="Helical" evidence="1">
    <location>
        <begin position="325"/>
        <end position="349"/>
    </location>
</feature>
<feature type="transmembrane region" description="Helical" evidence="1">
    <location>
        <begin position="266"/>
        <end position="285"/>
    </location>
</feature>
<accession>A0A6P6QJV9</accession>
<dbReference type="GO" id="GO:0016020">
    <property type="term" value="C:membrane"/>
    <property type="evidence" value="ECO:0007669"/>
    <property type="project" value="InterPro"/>
</dbReference>
<dbReference type="SUPFAM" id="SSF103481">
    <property type="entry name" value="Multidrug resistance efflux transporter EmrE"/>
    <property type="match status" value="1"/>
</dbReference>
<dbReference type="Proteomes" id="UP000515129">
    <property type="component" value="Chromosome 13"/>
</dbReference>
<dbReference type="InterPro" id="IPR026505">
    <property type="entry name" value="Solute_c_fam_35_mem_F3/F4"/>
</dbReference>
<feature type="transmembrane region" description="Helical" evidence="1">
    <location>
        <begin position="182"/>
        <end position="200"/>
    </location>
</feature>
<dbReference type="Pfam" id="PF00892">
    <property type="entry name" value="EamA"/>
    <property type="match status" value="1"/>
</dbReference>
<gene>
    <name evidence="4" type="primary">LOC113112276</name>
</gene>
<sequence>MGIMYGDGDLLGPPRRDCTCYLGPPTTLIPIGMRKSPEVSPRRLSDISPQLLQLKYLVVDESIKEDLKSSRSVEDINSASIEERILRITGYYGYQPWNAVYKREDRPRENPMGNADGQAMVGGAGVESGAGRQRLHCCIRVTAVQVRKAIWGVAMVMCVCSSWAGSTQLAKLTFKQYDAPFTLTWFTTTWNCLFFPLYYIGHLCKSPERQTPKQRFRECCRFFGDDGLTAKALRKINSTDVSALFCCNKAFVFLLSWIVLRDRFMGVRIVAAILAIAGIVMLTYADGFHSHSVIGITFVVASASASALYKVLFKLVLGSAKFGEAALFLTIVGGANFVLLSFVPVILYFTHVEYFTSIADLPWAYLCGVAGLLLAFNILVNFGIAITYPTLISLGIVLSVPVNAVVDLYTCDIHFNTVRLIAVFIICLGFLMLLLPEDWDQCLIELGTKLRKREQTAEPAETGTSSGLNWTRRARTSMSTFSH</sequence>
<keyword evidence="3" id="KW-1185">Reference proteome</keyword>
<feature type="transmembrane region" description="Helical" evidence="1">
    <location>
        <begin position="241"/>
        <end position="260"/>
    </location>
</feature>
<name>A0A6P6QJV9_CARAU</name>
<feature type="transmembrane region" description="Helical" evidence="1">
    <location>
        <begin position="418"/>
        <end position="435"/>
    </location>
</feature>
<evidence type="ECO:0000259" key="2">
    <source>
        <dbReference type="Pfam" id="PF00892"/>
    </source>
</evidence>
<feature type="domain" description="EamA" evidence="2">
    <location>
        <begin position="151"/>
        <end position="283"/>
    </location>
</feature>
<keyword evidence="1" id="KW-0812">Transmembrane</keyword>
<evidence type="ECO:0000313" key="4">
    <source>
        <dbReference type="RefSeq" id="XP_026133471.1"/>
    </source>
</evidence>
<dbReference type="InterPro" id="IPR037185">
    <property type="entry name" value="EmrE-like"/>
</dbReference>
<feature type="transmembrane region" description="Helical" evidence="1">
    <location>
        <begin position="386"/>
        <end position="406"/>
    </location>
</feature>
<evidence type="ECO:0000256" key="1">
    <source>
        <dbReference type="SAM" id="Phobius"/>
    </source>
</evidence>